<dbReference type="OrthoDB" id="9780918at2"/>
<evidence type="ECO:0000313" key="4">
    <source>
        <dbReference type="Proteomes" id="UP000255297"/>
    </source>
</evidence>
<accession>A0A378LTK8</accession>
<keyword evidence="1" id="KW-0472">Membrane</keyword>
<feature type="transmembrane region" description="Helical" evidence="1">
    <location>
        <begin position="216"/>
        <end position="237"/>
    </location>
</feature>
<dbReference type="SUPFAM" id="SSF48317">
    <property type="entry name" value="Acid phosphatase/Vanadium-dependent haloperoxidase"/>
    <property type="match status" value="1"/>
</dbReference>
<keyword evidence="1" id="KW-1133">Transmembrane helix</keyword>
<dbReference type="STRING" id="1122170.GCA_000701265_01115"/>
<dbReference type="SMART" id="SM00014">
    <property type="entry name" value="acidPPc"/>
    <property type="match status" value="1"/>
</dbReference>
<dbReference type="Pfam" id="PF01569">
    <property type="entry name" value="PAP2"/>
    <property type="match status" value="1"/>
</dbReference>
<feature type="transmembrane region" description="Helical" evidence="1">
    <location>
        <begin position="93"/>
        <end position="113"/>
    </location>
</feature>
<proteinExistence type="predicted"/>
<feature type="transmembrane region" description="Helical" evidence="1">
    <location>
        <begin position="185"/>
        <end position="204"/>
    </location>
</feature>
<evidence type="ECO:0000313" key="3">
    <source>
        <dbReference type="EMBL" id="STY29188.1"/>
    </source>
</evidence>
<protein>
    <submittedName>
        <fullName evidence="3">PAP2 superfamily</fullName>
    </submittedName>
</protein>
<evidence type="ECO:0000259" key="2">
    <source>
        <dbReference type="SMART" id="SM00014"/>
    </source>
</evidence>
<sequence length="240" mass="26687">MVTKKITNKSFYLLIGGVLSLFLFIALMFAVYSQSTYLAVNQELFLLSSKIQGGYAHFVSHLISLFGDKYIIVPAFISAGIILYIMKQKWIGLHLIGVISIAALLAYIFKNAIAFPRPGVITSTLHSYAFPSRHVTLCSAYVTFLASLILPQVKHRWIGVIIAVVLILLESFSRIALQVHWLSDVLGGALLGISCGLLGGYSFYLKPKPFLNMKLILGLLLLFFVIYSFLYLVLHFAGFI</sequence>
<dbReference type="EMBL" id="UGPB01000001">
    <property type="protein sequence ID" value="STY29188.1"/>
    <property type="molecule type" value="Genomic_DNA"/>
</dbReference>
<dbReference type="AlphaFoldDB" id="A0A378LTK8"/>
<organism evidence="3 4">
    <name type="scientific">Legionella wadsworthii</name>
    <dbReference type="NCBI Taxonomy" id="28088"/>
    <lineage>
        <taxon>Bacteria</taxon>
        <taxon>Pseudomonadati</taxon>
        <taxon>Pseudomonadota</taxon>
        <taxon>Gammaproteobacteria</taxon>
        <taxon>Legionellales</taxon>
        <taxon>Legionellaceae</taxon>
        <taxon>Legionella</taxon>
    </lineage>
</organism>
<dbReference type="Proteomes" id="UP000255297">
    <property type="component" value="Unassembled WGS sequence"/>
</dbReference>
<feature type="domain" description="Phosphatidic acid phosphatase type 2/haloperoxidase" evidence="2">
    <location>
        <begin position="91"/>
        <end position="200"/>
    </location>
</feature>
<keyword evidence="1" id="KW-0812">Transmembrane</keyword>
<dbReference type="RefSeq" id="WP_031565960.1">
    <property type="nucleotide sequence ID" value="NZ_CAAAIS010000003.1"/>
</dbReference>
<dbReference type="Gene3D" id="1.20.144.10">
    <property type="entry name" value="Phosphatidic acid phosphatase type 2/haloperoxidase"/>
    <property type="match status" value="1"/>
</dbReference>
<keyword evidence="4" id="KW-1185">Reference proteome</keyword>
<dbReference type="InterPro" id="IPR000326">
    <property type="entry name" value="PAP2/HPO"/>
</dbReference>
<reference evidence="3 4" key="1">
    <citation type="submission" date="2018-06" db="EMBL/GenBank/DDBJ databases">
        <authorList>
            <consortium name="Pathogen Informatics"/>
            <person name="Doyle S."/>
        </authorList>
    </citation>
    <scope>NUCLEOTIDE SEQUENCE [LARGE SCALE GENOMIC DNA]</scope>
    <source>
        <strain evidence="3 4">NCTC11532</strain>
    </source>
</reference>
<feature type="transmembrane region" description="Helical" evidence="1">
    <location>
        <begin position="133"/>
        <end position="150"/>
    </location>
</feature>
<dbReference type="InterPro" id="IPR036938">
    <property type="entry name" value="PAP2/HPO_sf"/>
</dbReference>
<name>A0A378LTK8_9GAMM</name>
<feature type="transmembrane region" description="Helical" evidence="1">
    <location>
        <begin position="157"/>
        <end position="179"/>
    </location>
</feature>
<gene>
    <name evidence="3" type="ORF">NCTC11532_01371</name>
</gene>
<feature type="transmembrane region" description="Helical" evidence="1">
    <location>
        <begin position="70"/>
        <end position="86"/>
    </location>
</feature>
<feature type="transmembrane region" description="Helical" evidence="1">
    <location>
        <begin position="12"/>
        <end position="32"/>
    </location>
</feature>
<evidence type="ECO:0000256" key="1">
    <source>
        <dbReference type="SAM" id="Phobius"/>
    </source>
</evidence>